<evidence type="ECO:0000256" key="1">
    <source>
        <dbReference type="SAM" id="SignalP"/>
    </source>
</evidence>
<dbReference type="SUPFAM" id="SSF49785">
    <property type="entry name" value="Galactose-binding domain-like"/>
    <property type="match status" value="1"/>
</dbReference>
<dbReference type="Gene3D" id="2.60.120.260">
    <property type="entry name" value="Galactose-binding domain-like"/>
    <property type="match status" value="1"/>
</dbReference>
<comment type="caution">
    <text evidence="3">The sequence shown here is derived from an EMBL/GenBank/DDBJ whole genome shotgun (WGS) entry which is preliminary data.</text>
</comment>
<evidence type="ECO:0000259" key="2">
    <source>
        <dbReference type="PROSITE" id="PS50093"/>
    </source>
</evidence>
<dbReference type="SUPFAM" id="SSF49299">
    <property type="entry name" value="PKD domain"/>
    <property type="match status" value="1"/>
</dbReference>
<feature type="chain" id="PRO_5029563128" evidence="1">
    <location>
        <begin position="25"/>
        <end position="996"/>
    </location>
</feature>
<evidence type="ECO:0000313" key="4">
    <source>
        <dbReference type="Proteomes" id="UP000486602"/>
    </source>
</evidence>
<dbReference type="NCBIfam" id="TIGR04131">
    <property type="entry name" value="Bac_Flav_CTERM"/>
    <property type="match status" value="1"/>
</dbReference>
<dbReference type="InterPro" id="IPR035986">
    <property type="entry name" value="PKD_dom_sf"/>
</dbReference>
<dbReference type="InterPro" id="IPR000601">
    <property type="entry name" value="PKD_dom"/>
</dbReference>
<protein>
    <submittedName>
        <fullName evidence="3">Gliding motility-associated C-terminal domain-containing protein</fullName>
    </submittedName>
</protein>
<organism evidence="3 4">
    <name type="scientific">Cryomorpha ignava</name>
    <dbReference type="NCBI Taxonomy" id="101383"/>
    <lineage>
        <taxon>Bacteria</taxon>
        <taxon>Pseudomonadati</taxon>
        <taxon>Bacteroidota</taxon>
        <taxon>Flavobacteriia</taxon>
        <taxon>Flavobacteriales</taxon>
        <taxon>Cryomorphaceae</taxon>
        <taxon>Cryomorpha</taxon>
    </lineage>
</organism>
<reference evidence="3 4" key="1">
    <citation type="submission" date="2020-02" db="EMBL/GenBank/DDBJ databases">
        <title>Out from the shadows clarifying the taxonomy of the family Cryomorphaceae and related taxa by utilizing the GTDB taxonomic framework.</title>
        <authorList>
            <person name="Bowman J.P."/>
        </authorList>
    </citation>
    <scope>NUCLEOTIDE SEQUENCE [LARGE SCALE GENOMIC DNA]</scope>
    <source>
        <strain evidence="3 4">QSSC 1-22</strain>
    </source>
</reference>
<evidence type="ECO:0000313" key="3">
    <source>
        <dbReference type="EMBL" id="NEN24122.1"/>
    </source>
</evidence>
<gene>
    <name evidence="3" type="ORF">G3O08_11480</name>
</gene>
<accession>A0A7K3WTC0</accession>
<name>A0A7K3WTC0_9FLAO</name>
<dbReference type="RefSeq" id="WP_163285516.1">
    <property type="nucleotide sequence ID" value="NZ_JAAGVY010000020.1"/>
</dbReference>
<proteinExistence type="predicted"/>
<feature type="domain" description="PKD" evidence="2">
    <location>
        <begin position="227"/>
        <end position="275"/>
    </location>
</feature>
<feature type="signal peptide" evidence="1">
    <location>
        <begin position="1"/>
        <end position="24"/>
    </location>
</feature>
<keyword evidence="1" id="KW-0732">Signal</keyword>
<dbReference type="InterPro" id="IPR026341">
    <property type="entry name" value="T9SS_type_B"/>
</dbReference>
<keyword evidence="4" id="KW-1185">Reference proteome</keyword>
<dbReference type="Pfam" id="PF13585">
    <property type="entry name" value="CHU_C"/>
    <property type="match status" value="1"/>
</dbReference>
<sequence length="996" mass="107877">MKLFLKSFFFAGLFVVTNIQTAFAQPIEVAISEEGTHESINCQQYLILTDSNADNGNYEENESFEATLCFTSIEGDIAQVQILPTNPATGNVWDIDGNSSLFIYEGTGTSGTLLGEFNSESDPEGVFFTTDVACLTFVFISGSSSSGEGFLAEIKCLEDHQPFDIVVAAIDPTEYSSQDFDGLNSADSVLTICYQDSISFQTILNFPLSDATGNGYEQSLESTNIIWSWGDGSTDQGLGLDVNGHVYEPFGGFLLTITAIDQMGRQEVVRINVLVAPRPIFTGLLFKDTLCIGDTTQLTGGILLQDTVGVVRNTGAINIYLDSTDSLALPDVPGGQVTTYSTGINISNFANDPVITDPGDFVEICLNMEHSYLGDLEAWLTCPNGQTAALFQGYGGAGVYPGNGFGGGGTFLGAAIDSDDLPDSMGVGFDYCFSDDLATLGTMAFELSEGNTVPASTGNAMISGTYLPEEEFLSSFLGCPVNGPWTLNVTDNLGSDNGFIYSWNIEFSSDFYIDTVYYSPTIVNAYWEENDDIVINNDTIVTVVPSFPGNNGFTFIVEDSFGCIHDTTFNVYVRPSLNINDDLACDLTHTLTPTNENDATWTVISTPSENSTVEWDFISGATANITVNEYGLYTFFIKESEEYCGYEDSATIDFRPDPKVLPLISDTTLCIGASIFLDAGPQDANSGNFDITWISSTAGVINTEDYSITVDETGIYSVIIAGHCGVAGDTTDVIAITIEFEGNTICGLQSAASANVAPQGTGFWSAAENISFTNANQTGTQISSSDFGTYPITYTDYRCIDDGVTRDVTFVEQPEVQVVPANPDFCADKQSLILSAIVSGSHNGSYTWSINGTPELGDNDSLFFPPDYFTPLEDYVIRVTVRDFYNVCQLATGDANFTGRQCEYNIPNVVTPNADGKNDKFEIEYIHLFPGTKLRVYDRWGKTVFEQADYDKYQASTGGWDPTDVNSGTYFFELLIPYAETIETGYIQVLKDGSGD</sequence>
<dbReference type="EMBL" id="JAAGVY010000020">
    <property type="protein sequence ID" value="NEN24122.1"/>
    <property type="molecule type" value="Genomic_DNA"/>
</dbReference>
<dbReference type="Proteomes" id="UP000486602">
    <property type="component" value="Unassembled WGS sequence"/>
</dbReference>
<dbReference type="PROSITE" id="PS50093">
    <property type="entry name" value="PKD"/>
    <property type="match status" value="1"/>
</dbReference>
<dbReference type="AlphaFoldDB" id="A0A7K3WTC0"/>
<dbReference type="InterPro" id="IPR008979">
    <property type="entry name" value="Galactose-bd-like_sf"/>
</dbReference>